<dbReference type="STRING" id="342108.amb2100"/>
<dbReference type="RefSeq" id="WP_011384500.1">
    <property type="nucleotide sequence ID" value="NC_007626.1"/>
</dbReference>
<name>Q2W5H1_PARM1</name>
<protein>
    <recommendedName>
        <fullName evidence="3">DUF2232 domain-containing protein</fullName>
    </recommendedName>
</protein>
<dbReference type="AlphaFoldDB" id="Q2W5H1"/>
<keyword evidence="2" id="KW-1185">Reference proteome</keyword>
<dbReference type="KEGG" id="mag:amb2100"/>
<evidence type="ECO:0000313" key="1">
    <source>
        <dbReference type="EMBL" id="BAE50904.1"/>
    </source>
</evidence>
<evidence type="ECO:0008006" key="3">
    <source>
        <dbReference type="Google" id="ProtNLM"/>
    </source>
</evidence>
<accession>Q2W5H1</accession>
<organism evidence="1 2">
    <name type="scientific">Paramagnetospirillum magneticum (strain ATCC 700264 / AMB-1)</name>
    <name type="common">Magnetospirillum magneticum</name>
    <dbReference type="NCBI Taxonomy" id="342108"/>
    <lineage>
        <taxon>Bacteria</taxon>
        <taxon>Pseudomonadati</taxon>
        <taxon>Pseudomonadota</taxon>
        <taxon>Alphaproteobacteria</taxon>
        <taxon>Rhodospirillales</taxon>
        <taxon>Magnetospirillaceae</taxon>
        <taxon>Paramagnetospirillum</taxon>
    </lineage>
</organism>
<sequence length="247" mass="26267">MTRSFGVPLAAGLVSSLLFLSLAKGFAAGMLLSYLAPLPLMMVGLYRGNGAVLLASLAATAAVALTAGGFAPLPFAVVVLLPSLVVVRQASLWRTSASNDVEWYPPGLVLSWLTGIGLALMVIGAILVPDRPDGVENGSLQAWVADTIGRTLEMMAPDLTNEQRKAAAAWWVPFFPAMVAGSWLAMAVVNAVTAQASWCVSAGTGGPLRHIGSSSFRCGWGWCWRPRRRPGPWPRVTLAIWPAARWW</sequence>
<dbReference type="EMBL" id="AP007255">
    <property type="protein sequence ID" value="BAE50904.1"/>
    <property type="molecule type" value="Genomic_DNA"/>
</dbReference>
<reference evidence="1 2" key="1">
    <citation type="journal article" date="2005" name="DNA Res.">
        <title>Complete genome sequence of the facultative anaerobic magnetotactic bacterium Magnetospirillum sp. strain AMB-1.</title>
        <authorList>
            <person name="Matsunaga T."/>
            <person name="Okamura Y."/>
            <person name="Fukuda Y."/>
            <person name="Wahyudi A.T."/>
            <person name="Murase Y."/>
            <person name="Takeyama H."/>
        </authorList>
    </citation>
    <scope>NUCLEOTIDE SEQUENCE [LARGE SCALE GENOMIC DNA]</scope>
    <source>
        <strain evidence="2">ATCC 700264 / AMB-1</strain>
    </source>
</reference>
<gene>
    <name evidence="1" type="ordered locus">amb2100</name>
</gene>
<dbReference type="HOGENOM" id="CLU_1123470_0_0_5"/>
<evidence type="ECO:0000313" key="2">
    <source>
        <dbReference type="Proteomes" id="UP000007058"/>
    </source>
</evidence>
<dbReference type="Proteomes" id="UP000007058">
    <property type="component" value="Chromosome"/>
</dbReference>
<proteinExistence type="predicted"/>